<evidence type="ECO:0000256" key="1">
    <source>
        <dbReference type="ARBA" id="ARBA00001946"/>
    </source>
</evidence>
<dbReference type="GO" id="GO:0016301">
    <property type="term" value="F:kinase activity"/>
    <property type="evidence" value="ECO:0007669"/>
    <property type="project" value="UniProtKB-KW"/>
</dbReference>
<dbReference type="InterPro" id="IPR016064">
    <property type="entry name" value="NAD/diacylglycerol_kinase_sf"/>
</dbReference>
<evidence type="ECO:0000256" key="5">
    <source>
        <dbReference type="ARBA" id="ARBA00022777"/>
    </source>
</evidence>
<dbReference type="PROSITE" id="PS50146">
    <property type="entry name" value="DAGK"/>
    <property type="match status" value="1"/>
</dbReference>
<evidence type="ECO:0000256" key="2">
    <source>
        <dbReference type="ARBA" id="ARBA00005983"/>
    </source>
</evidence>
<evidence type="ECO:0000256" key="7">
    <source>
        <dbReference type="ARBA" id="ARBA00023209"/>
    </source>
</evidence>
<dbReference type="InterPro" id="IPR045540">
    <property type="entry name" value="YegS/DAGK_C"/>
</dbReference>
<dbReference type="PANTHER" id="PTHR12358:SF54">
    <property type="entry name" value="SPHINGOSINE KINASE RELATED PROTEIN"/>
    <property type="match status" value="1"/>
</dbReference>
<comment type="cofactor">
    <cofactor evidence="1">
        <name>Mg(2+)</name>
        <dbReference type="ChEBI" id="CHEBI:18420"/>
    </cofactor>
</comment>
<dbReference type="SMART" id="SM00046">
    <property type="entry name" value="DAGKc"/>
    <property type="match status" value="1"/>
</dbReference>
<accession>A0A1H1DIZ6</accession>
<evidence type="ECO:0000313" key="11">
    <source>
        <dbReference type="Proteomes" id="UP000181917"/>
    </source>
</evidence>
<dbReference type="STRING" id="37928.SAMN04489742_2459"/>
<dbReference type="GO" id="GO:0005524">
    <property type="term" value="F:ATP binding"/>
    <property type="evidence" value="ECO:0007669"/>
    <property type="project" value="UniProtKB-KW"/>
</dbReference>
<keyword evidence="8" id="KW-1208">Phospholipid metabolism</keyword>
<feature type="domain" description="DAGKc" evidence="9">
    <location>
        <begin position="1"/>
        <end position="136"/>
    </location>
</feature>
<keyword evidence="7" id="KW-0444">Lipid biosynthesis</keyword>
<keyword evidence="4" id="KW-0547">Nucleotide-binding</keyword>
<dbReference type="Pfam" id="PF19279">
    <property type="entry name" value="YegS_C"/>
    <property type="match status" value="1"/>
</dbReference>
<sequence>MAAQHVLAIANASAGTAEPETVDVAADVLGSAARESGGTFELVRTRDLDELDAALHRLNGRLLVLLGGDGSIHSAVQRLHRDGQLQRTGPIGIIPLGTGNDLARALRIPLDPAQAARTIIAGHAQKIGLLVSNEATVAVNAVHLGIGASAASKGASMKKRLSKLRLGKLGYALGALAARVGRNGWALTARVDGQVVHNDSSKVLLVALGVGCTVGGGAALIPKADPYDREVDVVVWESVRLLPRLAYALGLSDGSHARRDDVRSARGRSVRVDATDGNAFYVSNDGEIGGPFLQREWTLEPEAWQVIVPSIDDSSG</sequence>
<dbReference type="EMBL" id="FNKH01000002">
    <property type="protein sequence ID" value="SDQ76178.1"/>
    <property type="molecule type" value="Genomic_DNA"/>
</dbReference>
<dbReference type="InterPro" id="IPR017438">
    <property type="entry name" value="ATP-NAD_kinase_N"/>
</dbReference>
<dbReference type="InterPro" id="IPR001206">
    <property type="entry name" value="Diacylglycerol_kinase_cat_dom"/>
</dbReference>
<evidence type="ECO:0000256" key="6">
    <source>
        <dbReference type="ARBA" id="ARBA00022840"/>
    </source>
</evidence>
<dbReference type="AlphaFoldDB" id="A0A1H1DIZ6"/>
<organism evidence="10 11">
    <name type="scientific">Crystallibacter crystallopoietes</name>
    <dbReference type="NCBI Taxonomy" id="37928"/>
    <lineage>
        <taxon>Bacteria</taxon>
        <taxon>Bacillati</taxon>
        <taxon>Actinomycetota</taxon>
        <taxon>Actinomycetes</taxon>
        <taxon>Micrococcales</taxon>
        <taxon>Micrococcaceae</taxon>
        <taxon>Crystallibacter</taxon>
    </lineage>
</organism>
<proteinExistence type="inferred from homology"/>
<dbReference type="PANTHER" id="PTHR12358">
    <property type="entry name" value="SPHINGOSINE KINASE"/>
    <property type="match status" value="1"/>
</dbReference>
<keyword evidence="7" id="KW-0443">Lipid metabolism</keyword>
<dbReference type="SUPFAM" id="SSF111331">
    <property type="entry name" value="NAD kinase/diacylglycerol kinase-like"/>
    <property type="match status" value="1"/>
</dbReference>
<protein>
    <submittedName>
        <fullName evidence="10">Diacylglycerol kinase catalytic domain-containing protein</fullName>
    </submittedName>
</protein>
<dbReference type="Gene3D" id="3.40.50.10330">
    <property type="entry name" value="Probable inorganic polyphosphate/atp-NAD kinase, domain 1"/>
    <property type="match status" value="1"/>
</dbReference>
<evidence type="ECO:0000259" key="9">
    <source>
        <dbReference type="PROSITE" id="PS50146"/>
    </source>
</evidence>
<dbReference type="OrthoDB" id="142078at2"/>
<keyword evidence="7" id="KW-0594">Phospholipid biosynthesis</keyword>
<evidence type="ECO:0000256" key="8">
    <source>
        <dbReference type="ARBA" id="ARBA00023264"/>
    </source>
</evidence>
<dbReference type="InterPro" id="IPR050187">
    <property type="entry name" value="Lipid_Phosphate_FormReg"/>
</dbReference>
<keyword evidence="5 10" id="KW-0418">Kinase</keyword>
<dbReference type="GO" id="GO:0008654">
    <property type="term" value="P:phospholipid biosynthetic process"/>
    <property type="evidence" value="ECO:0007669"/>
    <property type="project" value="UniProtKB-KW"/>
</dbReference>
<keyword evidence="6" id="KW-0067">ATP-binding</keyword>
<evidence type="ECO:0000256" key="3">
    <source>
        <dbReference type="ARBA" id="ARBA00022679"/>
    </source>
</evidence>
<keyword evidence="11" id="KW-1185">Reference proteome</keyword>
<evidence type="ECO:0000256" key="4">
    <source>
        <dbReference type="ARBA" id="ARBA00022741"/>
    </source>
</evidence>
<dbReference type="RefSeq" id="WP_074700680.1">
    <property type="nucleotide sequence ID" value="NZ_CP018863.1"/>
</dbReference>
<comment type="similarity">
    <text evidence="2">Belongs to the diacylglycerol/lipid kinase family.</text>
</comment>
<reference evidence="10 11" key="1">
    <citation type="submission" date="2016-10" db="EMBL/GenBank/DDBJ databases">
        <authorList>
            <person name="de Groot N.N."/>
        </authorList>
    </citation>
    <scope>NUCLEOTIDE SEQUENCE [LARGE SCALE GENOMIC DNA]</scope>
    <source>
        <strain evidence="10 11">DSM 20117</strain>
    </source>
</reference>
<dbReference type="Proteomes" id="UP000181917">
    <property type="component" value="Unassembled WGS sequence"/>
</dbReference>
<dbReference type="Pfam" id="PF00781">
    <property type="entry name" value="DAGK_cat"/>
    <property type="match status" value="1"/>
</dbReference>
<name>A0A1H1DIZ6_9MICC</name>
<gene>
    <name evidence="10" type="ORF">SAMN04489742_2459</name>
</gene>
<dbReference type="KEGG" id="acry:AC20117_05135"/>
<evidence type="ECO:0000313" key="10">
    <source>
        <dbReference type="EMBL" id="SDQ76178.1"/>
    </source>
</evidence>
<keyword evidence="3" id="KW-0808">Transferase</keyword>
<dbReference type="Gene3D" id="2.60.200.40">
    <property type="match status" value="1"/>
</dbReference>